<comment type="caution">
    <text evidence="4">The sequence shown here is derived from an EMBL/GenBank/DDBJ whole genome shotgun (WGS) entry which is preliminary data.</text>
</comment>
<evidence type="ECO:0000256" key="1">
    <source>
        <dbReference type="SAM" id="MobiDB-lite"/>
    </source>
</evidence>
<evidence type="ECO:0000256" key="2">
    <source>
        <dbReference type="SAM" id="SignalP"/>
    </source>
</evidence>
<feature type="domain" description="Pherophorin" evidence="3">
    <location>
        <begin position="29"/>
        <end position="181"/>
    </location>
</feature>
<dbReference type="STRING" id="1157962.A0A250XD90"/>
<feature type="signal peptide" evidence="2">
    <location>
        <begin position="1"/>
        <end position="21"/>
    </location>
</feature>
<organism evidence="4 5">
    <name type="scientific">Chlamydomonas eustigma</name>
    <dbReference type="NCBI Taxonomy" id="1157962"/>
    <lineage>
        <taxon>Eukaryota</taxon>
        <taxon>Viridiplantae</taxon>
        <taxon>Chlorophyta</taxon>
        <taxon>core chlorophytes</taxon>
        <taxon>Chlorophyceae</taxon>
        <taxon>CS clade</taxon>
        <taxon>Chlamydomonadales</taxon>
        <taxon>Chlamydomonadaceae</taxon>
        <taxon>Chlamydomonas</taxon>
    </lineage>
</organism>
<dbReference type="OrthoDB" id="535973at2759"/>
<keyword evidence="5" id="KW-1185">Reference proteome</keyword>
<evidence type="ECO:0000313" key="5">
    <source>
        <dbReference type="Proteomes" id="UP000232323"/>
    </source>
</evidence>
<dbReference type="EMBL" id="BEGY01000057">
    <property type="protein sequence ID" value="GAX80852.1"/>
    <property type="molecule type" value="Genomic_DNA"/>
</dbReference>
<dbReference type="PRINTS" id="PR01217">
    <property type="entry name" value="PRICHEXTENSN"/>
</dbReference>
<evidence type="ECO:0000313" key="4">
    <source>
        <dbReference type="EMBL" id="GAX80852.1"/>
    </source>
</evidence>
<keyword evidence="2" id="KW-0732">Signal</keyword>
<feature type="compositionally biased region" description="Pro residues" evidence="1">
    <location>
        <begin position="197"/>
        <end position="252"/>
    </location>
</feature>
<dbReference type="InterPro" id="IPR024616">
    <property type="entry name" value="Pherophorin"/>
</dbReference>
<feature type="region of interest" description="Disordered" evidence="1">
    <location>
        <begin position="196"/>
        <end position="252"/>
    </location>
</feature>
<reference evidence="4 5" key="1">
    <citation type="submission" date="2017-08" db="EMBL/GenBank/DDBJ databases">
        <title>Acidophilic green algal genome provides insights into adaptation to an acidic environment.</title>
        <authorList>
            <person name="Hirooka S."/>
            <person name="Hirose Y."/>
            <person name="Kanesaki Y."/>
            <person name="Higuchi S."/>
            <person name="Fujiwara T."/>
            <person name="Onuma R."/>
            <person name="Era A."/>
            <person name="Ohbayashi R."/>
            <person name="Uzuka A."/>
            <person name="Nozaki H."/>
            <person name="Yoshikawa H."/>
            <person name="Miyagishima S.Y."/>
        </authorList>
    </citation>
    <scope>NUCLEOTIDE SEQUENCE [LARGE SCALE GENOMIC DNA]</scope>
    <source>
        <strain evidence="4 5">NIES-2499</strain>
    </source>
</reference>
<dbReference type="Proteomes" id="UP000232323">
    <property type="component" value="Unassembled WGS sequence"/>
</dbReference>
<dbReference type="AlphaFoldDB" id="A0A250XD90"/>
<accession>A0A250XD90</accession>
<protein>
    <recommendedName>
        <fullName evidence="3">Pherophorin domain-containing protein</fullName>
    </recommendedName>
</protein>
<feature type="chain" id="PRO_5012964971" description="Pherophorin domain-containing protein" evidence="2">
    <location>
        <begin position="22"/>
        <end position="303"/>
    </location>
</feature>
<sequence>MVNHFVFLLMTVLSLCGRALAGSSDLLSFPYCICERNKELSPFRLTLLSESLDVMGNLVTCLGFSVVPCNASSVCCTTFNNVDKLELDMGPYGKSCQPSILNVTYKGALEPYAIDTSSNITAFLRFNNLGVTVSNAYSASLCITTATAGLCPTVEALCARGDGTCLASLFNSRADSYSCCPSQFITLLLSPFAPSALSPPPTPSPPPSIPPPPPPSPPSPRYPPPSPHPPAPPPPPPRPPPPKPPVPPSPRPLLHPTLKCSITLTPVLSVPLAATLLWIRSSLTSVHSAQGHWRTGLLMGRQG</sequence>
<name>A0A250XD90_9CHLO</name>
<dbReference type="Pfam" id="PF12499">
    <property type="entry name" value="DUF3707"/>
    <property type="match status" value="1"/>
</dbReference>
<proteinExistence type="predicted"/>
<evidence type="ECO:0000259" key="3">
    <source>
        <dbReference type="Pfam" id="PF12499"/>
    </source>
</evidence>
<gene>
    <name evidence="4" type="ORF">CEUSTIGMA_g8287.t1</name>
</gene>